<sequence>MLQCDHFMPPDSYNQIIKEHLRETGFYHIFYIGVVQCQSALVNDLIERWRLEIHTFYFLVGECAVTLENVAIILSISMNGLPVTGPTLSSYEALEAKCLNQFSVTPRKTDYEDGDEDEDEDKDEDEDADDADYDDDGGPDDGLAPSGGTTTSKKGKGYNLRVDPLRRNANRYTPSAFNRVAKKCKKLYKDEKLRIKK</sequence>
<dbReference type="Proteomes" id="UP000289738">
    <property type="component" value="Chromosome A05"/>
</dbReference>
<feature type="region of interest" description="Disordered" evidence="1">
    <location>
        <begin position="107"/>
        <end position="174"/>
    </location>
</feature>
<reference evidence="3 4" key="1">
    <citation type="submission" date="2019-01" db="EMBL/GenBank/DDBJ databases">
        <title>Sequencing of cultivated peanut Arachis hypogaea provides insights into genome evolution and oil improvement.</title>
        <authorList>
            <person name="Chen X."/>
        </authorList>
    </citation>
    <scope>NUCLEOTIDE SEQUENCE [LARGE SCALE GENOMIC DNA]</scope>
    <source>
        <strain evidence="4">cv. Fuhuasheng</strain>
        <tissue evidence="3">Leaves</tissue>
    </source>
</reference>
<dbReference type="InterPro" id="IPR019557">
    <property type="entry name" value="AminoTfrase-like_pln_mobile"/>
</dbReference>
<comment type="caution">
    <text evidence="3">The sequence shown here is derived from an EMBL/GenBank/DDBJ whole genome shotgun (WGS) entry which is preliminary data.</text>
</comment>
<dbReference type="Pfam" id="PF10536">
    <property type="entry name" value="PMD"/>
    <property type="match status" value="1"/>
</dbReference>
<feature type="compositionally biased region" description="Acidic residues" evidence="1">
    <location>
        <begin position="112"/>
        <end position="139"/>
    </location>
</feature>
<dbReference type="GO" id="GO:0010073">
    <property type="term" value="P:meristem maintenance"/>
    <property type="evidence" value="ECO:0007669"/>
    <property type="project" value="InterPro"/>
</dbReference>
<keyword evidence="4" id="KW-1185">Reference proteome</keyword>
<protein>
    <recommendedName>
        <fullName evidence="2">Aminotransferase-like plant mobile domain-containing protein</fullName>
    </recommendedName>
</protein>
<evidence type="ECO:0000256" key="1">
    <source>
        <dbReference type="SAM" id="MobiDB-lite"/>
    </source>
</evidence>
<dbReference type="PANTHER" id="PTHR46033:SF8">
    <property type="entry name" value="PROTEIN MAINTENANCE OF MERISTEMS-LIKE"/>
    <property type="match status" value="1"/>
</dbReference>
<gene>
    <name evidence="3" type="ORF">Ahy_A05g023445</name>
</gene>
<evidence type="ECO:0000259" key="2">
    <source>
        <dbReference type="Pfam" id="PF10536"/>
    </source>
</evidence>
<accession>A0A445D3C5</accession>
<evidence type="ECO:0000313" key="3">
    <source>
        <dbReference type="EMBL" id="RYR57737.1"/>
    </source>
</evidence>
<dbReference type="InterPro" id="IPR044824">
    <property type="entry name" value="MAIN-like"/>
</dbReference>
<dbReference type="AlphaFoldDB" id="A0A445D3C5"/>
<feature type="domain" description="Aminotransferase-like plant mobile" evidence="2">
    <location>
        <begin position="25"/>
        <end position="103"/>
    </location>
</feature>
<evidence type="ECO:0000313" key="4">
    <source>
        <dbReference type="Proteomes" id="UP000289738"/>
    </source>
</evidence>
<organism evidence="3 4">
    <name type="scientific">Arachis hypogaea</name>
    <name type="common">Peanut</name>
    <dbReference type="NCBI Taxonomy" id="3818"/>
    <lineage>
        <taxon>Eukaryota</taxon>
        <taxon>Viridiplantae</taxon>
        <taxon>Streptophyta</taxon>
        <taxon>Embryophyta</taxon>
        <taxon>Tracheophyta</taxon>
        <taxon>Spermatophyta</taxon>
        <taxon>Magnoliopsida</taxon>
        <taxon>eudicotyledons</taxon>
        <taxon>Gunneridae</taxon>
        <taxon>Pentapetalae</taxon>
        <taxon>rosids</taxon>
        <taxon>fabids</taxon>
        <taxon>Fabales</taxon>
        <taxon>Fabaceae</taxon>
        <taxon>Papilionoideae</taxon>
        <taxon>50 kb inversion clade</taxon>
        <taxon>dalbergioids sensu lato</taxon>
        <taxon>Dalbergieae</taxon>
        <taxon>Pterocarpus clade</taxon>
        <taxon>Arachis</taxon>
    </lineage>
</organism>
<name>A0A445D3C5_ARAHY</name>
<dbReference type="PANTHER" id="PTHR46033">
    <property type="entry name" value="PROTEIN MAIN-LIKE 2"/>
    <property type="match status" value="1"/>
</dbReference>
<dbReference type="EMBL" id="SDMP01000005">
    <property type="protein sequence ID" value="RYR57737.1"/>
    <property type="molecule type" value="Genomic_DNA"/>
</dbReference>
<proteinExistence type="predicted"/>